<evidence type="ECO:0000256" key="4">
    <source>
        <dbReference type="ARBA" id="ARBA00022801"/>
    </source>
</evidence>
<evidence type="ECO:0000256" key="3">
    <source>
        <dbReference type="ARBA" id="ARBA00022741"/>
    </source>
</evidence>
<keyword evidence="3" id="KW-0547">Nucleotide-binding</keyword>
<dbReference type="Pfam" id="PF00270">
    <property type="entry name" value="DEAD"/>
    <property type="match status" value="1"/>
</dbReference>
<dbReference type="InterPro" id="IPR029491">
    <property type="entry name" value="Helicase_HTH"/>
</dbReference>
<dbReference type="InterPro" id="IPR036388">
    <property type="entry name" value="WH-like_DNA-bd_sf"/>
</dbReference>
<dbReference type="WBParaSite" id="EVEC_0000862601-mRNA-1">
    <property type="protein sequence ID" value="EVEC_0000862601-mRNA-1"/>
    <property type="gene ID" value="EVEC_0000862601"/>
</dbReference>
<dbReference type="GO" id="GO:0005524">
    <property type="term" value="F:ATP binding"/>
    <property type="evidence" value="ECO:0007669"/>
    <property type="project" value="UniProtKB-KW"/>
</dbReference>
<evidence type="ECO:0000256" key="2">
    <source>
        <dbReference type="ARBA" id="ARBA00005446"/>
    </source>
</evidence>
<dbReference type="EMBL" id="UXUI01009265">
    <property type="protein sequence ID" value="VDD93359.1"/>
    <property type="molecule type" value="Genomic_DNA"/>
</dbReference>
<dbReference type="GO" id="GO:0006260">
    <property type="term" value="P:DNA replication"/>
    <property type="evidence" value="ECO:0007669"/>
    <property type="project" value="InterPro"/>
</dbReference>
<comment type="similarity">
    <text evidence="2">Belongs to the helicase family. RecQ subfamily.</text>
</comment>
<evidence type="ECO:0000256" key="6">
    <source>
        <dbReference type="ARBA" id="ARBA00022840"/>
    </source>
</evidence>
<dbReference type="PROSITE" id="PS51192">
    <property type="entry name" value="HELICASE_ATP_BIND_1"/>
    <property type="match status" value="1"/>
</dbReference>
<dbReference type="SMART" id="SM00341">
    <property type="entry name" value="HRDC"/>
    <property type="match status" value="1"/>
</dbReference>
<dbReference type="Gene3D" id="1.10.10.10">
    <property type="entry name" value="Winged helix-like DNA-binding domain superfamily/Winged helix DNA-binding domain"/>
    <property type="match status" value="1"/>
</dbReference>
<evidence type="ECO:0000256" key="11">
    <source>
        <dbReference type="SAM" id="MobiDB-lite"/>
    </source>
</evidence>
<gene>
    <name evidence="15" type="ORF">EVEC_LOCUS8110</name>
</gene>
<dbReference type="InterPro" id="IPR027417">
    <property type="entry name" value="P-loop_NTPase"/>
</dbReference>
<dbReference type="SUPFAM" id="SSF52540">
    <property type="entry name" value="P-loop containing nucleoside triphosphate hydrolases"/>
    <property type="match status" value="1"/>
</dbReference>
<evidence type="ECO:0000313" key="16">
    <source>
        <dbReference type="Proteomes" id="UP000274131"/>
    </source>
</evidence>
<dbReference type="GO" id="GO:0000724">
    <property type="term" value="P:double-strand break repair via homologous recombination"/>
    <property type="evidence" value="ECO:0007669"/>
    <property type="project" value="TreeGrafter"/>
</dbReference>
<dbReference type="InterPro" id="IPR002121">
    <property type="entry name" value="HRDC_dom"/>
</dbReference>
<evidence type="ECO:0000256" key="10">
    <source>
        <dbReference type="ARBA" id="ARBA00034808"/>
    </source>
</evidence>
<protein>
    <recommendedName>
        <fullName evidence="10">DNA 3'-5' helicase</fullName>
        <ecNumber evidence="10">5.6.2.4</ecNumber>
    </recommendedName>
</protein>
<dbReference type="GO" id="GO:0016787">
    <property type="term" value="F:hydrolase activity"/>
    <property type="evidence" value="ECO:0007669"/>
    <property type="project" value="UniProtKB-KW"/>
</dbReference>
<feature type="region of interest" description="Disordered" evidence="11">
    <location>
        <begin position="833"/>
        <end position="882"/>
    </location>
</feature>
<proteinExistence type="inferred from homology"/>
<dbReference type="NCBIfam" id="TIGR00614">
    <property type="entry name" value="recQ_fam"/>
    <property type="match status" value="1"/>
</dbReference>
<dbReference type="InterPro" id="IPR014001">
    <property type="entry name" value="Helicase_ATP-bd"/>
</dbReference>
<feature type="compositionally biased region" description="Basic and acidic residues" evidence="11">
    <location>
        <begin position="833"/>
        <end position="851"/>
    </location>
</feature>
<name>A0A0N4VDE4_ENTVE</name>
<dbReference type="InterPro" id="IPR011545">
    <property type="entry name" value="DEAD/DEAH_box_helicase_dom"/>
</dbReference>
<dbReference type="PROSITE" id="PS50967">
    <property type="entry name" value="HRDC"/>
    <property type="match status" value="1"/>
</dbReference>
<organism evidence="17">
    <name type="scientific">Enterobius vermicularis</name>
    <name type="common">Human pinworm</name>
    <dbReference type="NCBI Taxonomy" id="51028"/>
    <lineage>
        <taxon>Eukaryota</taxon>
        <taxon>Metazoa</taxon>
        <taxon>Ecdysozoa</taxon>
        <taxon>Nematoda</taxon>
        <taxon>Chromadorea</taxon>
        <taxon>Rhabditida</taxon>
        <taxon>Spirurina</taxon>
        <taxon>Oxyuridomorpha</taxon>
        <taxon>Oxyuroidea</taxon>
        <taxon>Oxyuridae</taxon>
        <taxon>Enterobius</taxon>
    </lineage>
</organism>
<dbReference type="SMART" id="SM00490">
    <property type="entry name" value="HELICc"/>
    <property type="match status" value="1"/>
</dbReference>
<dbReference type="Gene3D" id="1.10.150.80">
    <property type="entry name" value="HRDC domain"/>
    <property type="match status" value="1"/>
</dbReference>
<dbReference type="GO" id="GO:0009378">
    <property type="term" value="F:four-way junction helicase activity"/>
    <property type="evidence" value="ECO:0007669"/>
    <property type="project" value="TreeGrafter"/>
</dbReference>
<reference evidence="15 16" key="2">
    <citation type="submission" date="2018-10" db="EMBL/GenBank/DDBJ databases">
        <authorList>
            <consortium name="Pathogen Informatics"/>
        </authorList>
    </citation>
    <scope>NUCLEOTIDE SEQUENCE [LARGE SCALE GENOMIC DNA]</scope>
</reference>
<dbReference type="EC" id="5.6.2.4" evidence="10"/>
<dbReference type="STRING" id="51028.A0A0N4VDE4"/>
<comment type="catalytic activity">
    <reaction evidence="9">
        <text>Couples ATP hydrolysis with the unwinding of duplex DNA by translocating in the 3'-5' direction.</text>
        <dbReference type="EC" id="5.6.2.4"/>
    </reaction>
</comment>
<dbReference type="GO" id="GO:0005654">
    <property type="term" value="C:nucleoplasm"/>
    <property type="evidence" value="ECO:0007669"/>
    <property type="project" value="TreeGrafter"/>
</dbReference>
<keyword evidence="8" id="KW-0413">Isomerase</keyword>
<dbReference type="GO" id="GO:0005737">
    <property type="term" value="C:cytoplasm"/>
    <property type="evidence" value="ECO:0007669"/>
    <property type="project" value="TreeGrafter"/>
</dbReference>
<sequence length="882" mass="98845">MSSNFLEEDDDDFLLAAVEENEHLSTEQSGSSRPGNISTEPSKEALEKLKKYFGHNSFRPLQWQVISNALKKRDQLVVISTGYGKSVCYQMPSLLDGSLTLVISPLISLMNDQLMNVRANGVEAEALSGSLSSDDRKDISRRCDSGEIRILYVTPEFIINNEYLLRKLKSKIGLIAIDEAHCVSQWGHEFRSSYRKLALIRKVLSGTPVMALTATAPPAVKKDIISSLELQNPALVCSSLDRTNLYFDVRTPTSLQALDELIVEGKSKLERNFGGSTIIYCPTRSTVMEVSDYLREQGVKCVAYHAGMSNSAREKAHENFCKDKVATIVATVAFGMGIDKPDVRLVIHYGAPRNIESFYQEVGRAGRDGLSSRCIVFYTEKELAANRSRLMSDPNMTDAYKSHSMDLQRAMEKLLVTKCCRRLAILTHLDPSVKKGEVRPGCCDFCDEHLNGEVPSSLSQINCHTEAEMVFKTVRDVFQGMSGAGKIVDFLKGKATVPTYKQNHSLYGAGKKRSEVFWKELCRLLRLGGYFHEVKSNFNKYAYMLSLSKKAEMWLASGKKELMLDSSPLLLDRVAVKEGGKTKYVSIPASDEKRPSKLLGSKKQRQWRSCEEYDNLSVLSGEIYPRELEKELIDLRMDLATEQDAGAYAIATNKCLQQLAIVRPSCLESLTMISEMPEEKRKKYGPRLVELCVNFSKSHGLPMDCTIDTEFPPELRTAVSRLSESHAEIYRLHVKGKYGSLDLATMRGLSESTIMNYFAGFVRDGLPLHMRVLNITPGLIQTVLKSIRENGSEIARLKPIMEQLPEGTIDYNRLKIIFALLEYEYGIIETEDSGKQEETLKDNGSAKDSQSKRSVPGWMTKNGKNNKIGPPAPKRSRSSLFR</sequence>
<accession>A0A0N4VDE4</accession>
<dbReference type="GO" id="GO:0000723">
    <property type="term" value="P:telomere maintenance"/>
    <property type="evidence" value="ECO:0007669"/>
    <property type="project" value="TreeGrafter"/>
</dbReference>
<dbReference type="Gene3D" id="3.40.50.300">
    <property type="entry name" value="P-loop containing nucleotide triphosphate hydrolases"/>
    <property type="match status" value="2"/>
</dbReference>
<evidence type="ECO:0000259" key="12">
    <source>
        <dbReference type="PROSITE" id="PS50967"/>
    </source>
</evidence>
<dbReference type="OrthoDB" id="10013439at2759"/>
<keyword evidence="16" id="KW-1185">Reference proteome</keyword>
<keyword evidence="6" id="KW-0067">ATP-binding</keyword>
<dbReference type="Pfam" id="PF09382">
    <property type="entry name" value="RQC"/>
    <property type="match status" value="1"/>
</dbReference>
<dbReference type="Proteomes" id="UP000274131">
    <property type="component" value="Unassembled WGS sequence"/>
</dbReference>
<reference evidence="17" key="1">
    <citation type="submission" date="2017-02" db="UniProtKB">
        <authorList>
            <consortium name="WormBaseParasite"/>
        </authorList>
    </citation>
    <scope>IDENTIFICATION</scope>
</reference>
<dbReference type="GO" id="GO:0005694">
    <property type="term" value="C:chromosome"/>
    <property type="evidence" value="ECO:0007669"/>
    <property type="project" value="TreeGrafter"/>
</dbReference>
<dbReference type="Pfam" id="PF00271">
    <property type="entry name" value="Helicase_C"/>
    <property type="match status" value="1"/>
</dbReference>
<feature type="domain" description="Helicase C-terminal" evidence="14">
    <location>
        <begin position="257"/>
        <end position="415"/>
    </location>
</feature>
<dbReference type="Pfam" id="PF14493">
    <property type="entry name" value="HTH_40"/>
    <property type="match status" value="1"/>
</dbReference>
<dbReference type="SUPFAM" id="SSF47819">
    <property type="entry name" value="HRDC-like"/>
    <property type="match status" value="1"/>
</dbReference>
<dbReference type="PANTHER" id="PTHR13710">
    <property type="entry name" value="DNA HELICASE RECQ FAMILY MEMBER"/>
    <property type="match status" value="1"/>
</dbReference>
<keyword evidence="5" id="KW-0347">Helicase</keyword>
<evidence type="ECO:0000256" key="9">
    <source>
        <dbReference type="ARBA" id="ARBA00034617"/>
    </source>
</evidence>
<dbReference type="SMART" id="SM00487">
    <property type="entry name" value="DEXDc"/>
    <property type="match status" value="1"/>
</dbReference>
<dbReference type="Pfam" id="PF00570">
    <property type="entry name" value="HRDC"/>
    <property type="match status" value="1"/>
</dbReference>
<dbReference type="CDD" id="cd18794">
    <property type="entry name" value="SF2_C_RecQ"/>
    <property type="match status" value="1"/>
</dbReference>
<dbReference type="GO" id="GO:0043138">
    <property type="term" value="F:3'-5' DNA helicase activity"/>
    <property type="evidence" value="ECO:0007669"/>
    <property type="project" value="UniProtKB-EC"/>
</dbReference>
<dbReference type="InterPro" id="IPR018982">
    <property type="entry name" value="RQC_domain"/>
</dbReference>
<evidence type="ECO:0000259" key="14">
    <source>
        <dbReference type="PROSITE" id="PS51194"/>
    </source>
</evidence>
<evidence type="ECO:0000256" key="1">
    <source>
        <dbReference type="ARBA" id="ARBA00001947"/>
    </source>
</evidence>
<dbReference type="SMART" id="SM00956">
    <property type="entry name" value="RQC"/>
    <property type="match status" value="1"/>
</dbReference>
<keyword evidence="7" id="KW-0238">DNA-binding</keyword>
<keyword evidence="4" id="KW-0378">Hydrolase</keyword>
<dbReference type="PANTHER" id="PTHR13710:SF120">
    <property type="entry name" value="BIFUNCTIONAL 3'-5' EXONUCLEASE_ATP-DEPENDENT HELICASE WRN"/>
    <property type="match status" value="1"/>
</dbReference>
<feature type="domain" description="HRDC" evidence="12">
    <location>
        <begin position="622"/>
        <end position="702"/>
    </location>
</feature>
<dbReference type="InterPro" id="IPR004589">
    <property type="entry name" value="DNA_helicase_ATP-dep_RecQ"/>
</dbReference>
<dbReference type="FunFam" id="3.40.50.300:FF:001389">
    <property type="entry name" value="ATP-dependent DNA helicase RecQ"/>
    <property type="match status" value="1"/>
</dbReference>
<feature type="domain" description="Helicase ATP-binding" evidence="13">
    <location>
        <begin position="66"/>
        <end position="234"/>
    </location>
</feature>
<dbReference type="InterPro" id="IPR010997">
    <property type="entry name" value="HRDC-like_sf"/>
</dbReference>
<comment type="cofactor">
    <cofactor evidence="1">
        <name>Zn(2+)</name>
        <dbReference type="ChEBI" id="CHEBI:29105"/>
    </cofactor>
</comment>
<evidence type="ECO:0000313" key="17">
    <source>
        <dbReference type="WBParaSite" id="EVEC_0000862601-mRNA-1"/>
    </source>
</evidence>
<dbReference type="PROSITE" id="PS51194">
    <property type="entry name" value="HELICASE_CTER"/>
    <property type="match status" value="1"/>
</dbReference>
<dbReference type="InterPro" id="IPR036390">
    <property type="entry name" value="WH_DNA-bd_sf"/>
</dbReference>
<dbReference type="InterPro" id="IPR001650">
    <property type="entry name" value="Helicase_C-like"/>
</dbReference>
<evidence type="ECO:0000256" key="7">
    <source>
        <dbReference type="ARBA" id="ARBA00023125"/>
    </source>
</evidence>
<evidence type="ECO:0000259" key="13">
    <source>
        <dbReference type="PROSITE" id="PS51192"/>
    </source>
</evidence>
<dbReference type="SUPFAM" id="SSF46785">
    <property type="entry name" value="Winged helix' DNA-binding domain"/>
    <property type="match status" value="1"/>
</dbReference>
<evidence type="ECO:0000256" key="5">
    <source>
        <dbReference type="ARBA" id="ARBA00022806"/>
    </source>
</evidence>
<dbReference type="GO" id="GO:0003677">
    <property type="term" value="F:DNA binding"/>
    <property type="evidence" value="ECO:0007669"/>
    <property type="project" value="UniProtKB-KW"/>
</dbReference>
<dbReference type="AlphaFoldDB" id="A0A0N4VDE4"/>
<dbReference type="InterPro" id="IPR044876">
    <property type="entry name" value="HRDC_dom_sf"/>
</dbReference>
<evidence type="ECO:0000313" key="15">
    <source>
        <dbReference type="EMBL" id="VDD93359.1"/>
    </source>
</evidence>
<evidence type="ECO:0000256" key="8">
    <source>
        <dbReference type="ARBA" id="ARBA00023235"/>
    </source>
</evidence>